<keyword evidence="2" id="KW-1185">Reference proteome</keyword>
<accession>A0ABV7K7V5</accession>
<name>A0ABV7K7V5_9HYPH</name>
<proteinExistence type="predicted"/>
<protein>
    <recommendedName>
        <fullName evidence="3">PD-(D/E)XK nuclease superfamily protein</fullName>
    </recommendedName>
</protein>
<comment type="caution">
    <text evidence="1">The sequence shown here is derived from an EMBL/GenBank/DDBJ whole genome shotgun (WGS) entry which is preliminary data.</text>
</comment>
<sequence length="311" mass="34740">MEGLRKSAQEVEIDHLLAEEFCCDPTFAGRFLSACQPQLFCPNFRASMAVPEPSLGGEGFGDFLVEGEAGELRVALLIEDKITASPGVRQAKRYLACAERMRGMGWDQVWCILAAPASYRGEHGEYDASIDLETVARLLRSPDLKRVAYRRAIIERALTKRATSGVKVPDLALHRMKSDYLQFVAEWCAVEDLALSFPPLRGSYYDGDSWIGPIRHSSLPDHVWLRHRLWTSVKAPAGQIDLIAKTTDAAEHERFRIERPDDAITTLFSKGKGMQISMPLPEMRQGSGFDEKIASEACRAMGNFVQWYLAG</sequence>
<reference evidence="2" key="1">
    <citation type="journal article" date="2019" name="Int. J. Syst. Evol. Microbiol.">
        <title>The Global Catalogue of Microorganisms (GCM) 10K type strain sequencing project: providing services to taxonomists for standard genome sequencing and annotation.</title>
        <authorList>
            <consortium name="The Broad Institute Genomics Platform"/>
            <consortium name="The Broad Institute Genome Sequencing Center for Infectious Disease"/>
            <person name="Wu L."/>
            <person name="Ma J."/>
        </authorList>
    </citation>
    <scope>NUCLEOTIDE SEQUENCE [LARGE SCALE GENOMIC DNA]</scope>
    <source>
        <strain evidence="2">KCTC 52165</strain>
    </source>
</reference>
<dbReference type="EMBL" id="JBHRTK010000006">
    <property type="protein sequence ID" value="MFC3205627.1"/>
    <property type="molecule type" value="Genomic_DNA"/>
</dbReference>
<evidence type="ECO:0000313" key="2">
    <source>
        <dbReference type="Proteomes" id="UP001595583"/>
    </source>
</evidence>
<evidence type="ECO:0000313" key="1">
    <source>
        <dbReference type="EMBL" id="MFC3205627.1"/>
    </source>
</evidence>
<organism evidence="1 2">
    <name type="scientific">Aquamicrobium soli</name>
    <dbReference type="NCBI Taxonomy" id="1811518"/>
    <lineage>
        <taxon>Bacteria</taxon>
        <taxon>Pseudomonadati</taxon>
        <taxon>Pseudomonadota</taxon>
        <taxon>Alphaproteobacteria</taxon>
        <taxon>Hyphomicrobiales</taxon>
        <taxon>Phyllobacteriaceae</taxon>
        <taxon>Aquamicrobium</taxon>
    </lineage>
</organism>
<gene>
    <name evidence="1" type="ORF">ACFOHJ_05335</name>
</gene>
<evidence type="ECO:0008006" key="3">
    <source>
        <dbReference type="Google" id="ProtNLM"/>
    </source>
</evidence>
<dbReference type="Proteomes" id="UP001595583">
    <property type="component" value="Unassembled WGS sequence"/>
</dbReference>